<keyword evidence="1" id="KW-1133">Transmembrane helix</keyword>
<evidence type="ECO:0000313" key="2">
    <source>
        <dbReference type="EMBL" id="UUV20375.1"/>
    </source>
</evidence>
<dbReference type="Proteomes" id="UP001317001">
    <property type="component" value="Chromosome"/>
</dbReference>
<protein>
    <submittedName>
        <fullName evidence="2">Uncharacterized protein</fullName>
    </submittedName>
</protein>
<accession>A0ABY5NPB8</accession>
<keyword evidence="3" id="KW-1185">Reference proteome</keyword>
<keyword evidence="1" id="KW-0472">Membrane</keyword>
<gene>
    <name evidence="2" type="ORF">NPX36_08330</name>
</gene>
<feature type="transmembrane region" description="Helical" evidence="1">
    <location>
        <begin position="38"/>
        <end position="59"/>
    </location>
</feature>
<proteinExistence type="predicted"/>
<name>A0ABY5NPB8_9FLAO</name>
<dbReference type="EMBL" id="CP102382">
    <property type="protein sequence ID" value="UUV20375.1"/>
    <property type="molecule type" value="Genomic_DNA"/>
</dbReference>
<keyword evidence="1" id="KW-0812">Transmembrane</keyword>
<sequence>MSKKNLNILIVSIGITIFGFLMDGDAKEPSATMRFVEFFAMIGIIFIISFSITNIFSFAKNRINLLRR</sequence>
<evidence type="ECO:0000313" key="3">
    <source>
        <dbReference type="Proteomes" id="UP001317001"/>
    </source>
</evidence>
<feature type="transmembrane region" description="Helical" evidence="1">
    <location>
        <begin position="7"/>
        <end position="26"/>
    </location>
</feature>
<organism evidence="2 3">
    <name type="scientific">Paenimyroides aestuarii</name>
    <dbReference type="NCBI Taxonomy" id="2968490"/>
    <lineage>
        <taxon>Bacteria</taxon>
        <taxon>Pseudomonadati</taxon>
        <taxon>Bacteroidota</taxon>
        <taxon>Flavobacteriia</taxon>
        <taxon>Flavobacteriales</taxon>
        <taxon>Flavobacteriaceae</taxon>
        <taxon>Paenimyroides</taxon>
    </lineage>
</organism>
<dbReference type="RefSeq" id="WP_257498276.1">
    <property type="nucleotide sequence ID" value="NZ_CP102382.1"/>
</dbReference>
<evidence type="ECO:0000256" key="1">
    <source>
        <dbReference type="SAM" id="Phobius"/>
    </source>
</evidence>
<reference evidence="2 3" key="1">
    <citation type="submission" date="2022-08" db="EMBL/GenBank/DDBJ databases">
        <title>Myroides zhujiangensis sp. nov., a novel bacterium isolated from sediment in the Pearl River Estuary.</title>
        <authorList>
            <person name="Cui L."/>
        </authorList>
    </citation>
    <scope>NUCLEOTIDE SEQUENCE [LARGE SCALE GENOMIC DNA]</scope>
    <source>
        <strain evidence="2 3">SCSIO 72103</strain>
    </source>
</reference>